<evidence type="ECO:0000256" key="4">
    <source>
        <dbReference type="PROSITE-ProRule" id="PRU00284"/>
    </source>
</evidence>
<evidence type="ECO:0000259" key="7">
    <source>
        <dbReference type="PROSITE" id="PS50111"/>
    </source>
</evidence>
<evidence type="ECO:0000313" key="11">
    <source>
        <dbReference type="Proteomes" id="UP000235659"/>
    </source>
</evidence>
<dbReference type="PROSITE" id="PS50885">
    <property type="entry name" value="HAMP"/>
    <property type="match status" value="1"/>
</dbReference>
<feature type="domain" description="HAMP" evidence="8">
    <location>
        <begin position="212"/>
        <end position="264"/>
    </location>
</feature>
<dbReference type="Proteomes" id="UP000235659">
    <property type="component" value="Unassembled WGS sequence"/>
</dbReference>
<dbReference type="GO" id="GO:0006935">
    <property type="term" value="P:chemotaxis"/>
    <property type="evidence" value="ECO:0007669"/>
    <property type="project" value="InterPro"/>
</dbReference>
<dbReference type="Pfam" id="PF12729">
    <property type="entry name" value="4HB_MCP_1"/>
    <property type="match status" value="1"/>
</dbReference>
<evidence type="ECO:0000259" key="8">
    <source>
        <dbReference type="PROSITE" id="PS50885"/>
    </source>
</evidence>
<dbReference type="EMBL" id="PNXY01000025">
    <property type="protein sequence ID" value="PMS26369.1"/>
    <property type="molecule type" value="Genomic_DNA"/>
</dbReference>
<accession>A0A2N7WAF5</accession>
<dbReference type="SUPFAM" id="SSF58104">
    <property type="entry name" value="Methyl-accepting chemotaxis protein (MCP) signaling domain"/>
    <property type="match status" value="1"/>
</dbReference>
<organism evidence="9 12">
    <name type="scientific">Paraburkholderia rhynchosiae</name>
    <dbReference type="NCBI Taxonomy" id="487049"/>
    <lineage>
        <taxon>Bacteria</taxon>
        <taxon>Pseudomonadati</taxon>
        <taxon>Pseudomonadota</taxon>
        <taxon>Betaproteobacteria</taxon>
        <taxon>Burkholderiales</taxon>
        <taxon>Burkholderiaceae</taxon>
        <taxon>Paraburkholderia</taxon>
    </lineage>
</organism>
<dbReference type="InterPro" id="IPR024478">
    <property type="entry name" value="HlyB_4HB_MCP"/>
</dbReference>
<evidence type="ECO:0000256" key="1">
    <source>
        <dbReference type="ARBA" id="ARBA00004370"/>
    </source>
</evidence>
<dbReference type="GO" id="GO:0005886">
    <property type="term" value="C:plasma membrane"/>
    <property type="evidence" value="ECO:0007669"/>
    <property type="project" value="TreeGrafter"/>
</dbReference>
<dbReference type="PRINTS" id="PR00260">
    <property type="entry name" value="CHEMTRNSDUCR"/>
</dbReference>
<feature type="domain" description="Methyl-accepting transducer" evidence="7">
    <location>
        <begin position="269"/>
        <end position="498"/>
    </location>
</feature>
<evidence type="ECO:0000313" key="9">
    <source>
        <dbReference type="EMBL" id="CAB3728987.1"/>
    </source>
</evidence>
<dbReference type="AlphaFoldDB" id="A0A2N7WAF5"/>
<dbReference type="CDD" id="cd19411">
    <property type="entry name" value="MCP2201-like_sensor"/>
    <property type="match status" value="1"/>
</dbReference>
<reference evidence="9 12" key="2">
    <citation type="submission" date="2020-04" db="EMBL/GenBank/DDBJ databases">
        <authorList>
            <person name="De Canck E."/>
        </authorList>
    </citation>
    <scope>NUCLEOTIDE SEQUENCE [LARGE SCALE GENOMIC DNA]</scope>
    <source>
        <strain evidence="9 12">LMG 27174</strain>
    </source>
</reference>
<dbReference type="OrthoDB" id="5441488at2"/>
<protein>
    <submittedName>
        <fullName evidence="10">Methyl-accepting chemotaxis protein</fullName>
    </submittedName>
</protein>
<name>A0A2N7WAF5_9BURK</name>
<evidence type="ECO:0000256" key="6">
    <source>
        <dbReference type="SAM" id="Phobius"/>
    </source>
</evidence>
<dbReference type="EMBL" id="CADIJZ010000026">
    <property type="protein sequence ID" value="CAB3728987.1"/>
    <property type="molecule type" value="Genomic_DNA"/>
</dbReference>
<feature type="region of interest" description="Disordered" evidence="5">
    <location>
        <begin position="515"/>
        <end position="539"/>
    </location>
</feature>
<evidence type="ECO:0000256" key="5">
    <source>
        <dbReference type="SAM" id="MobiDB-lite"/>
    </source>
</evidence>
<feature type="transmembrane region" description="Helical" evidence="6">
    <location>
        <begin position="192"/>
        <end position="210"/>
    </location>
</feature>
<dbReference type="Pfam" id="PF00015">
    <property type="entry name" value="MCPsignal"/>
    <property type="match status" value="1"/>
</dbReference>
<dbReference type="RefSeq" id="WP_102635246.1">
    <property type="nucleotide sequence ID" value="NZ_CADIJZ010000026.1"/>
</dbReference>
<dbReference type="InterPro" id="IPR047347">
    <property type="entry name" value="YvaQ-like_sensor"/>
</dbReference>
<dbReference type="CDD" id="cd06225">
    <property type="entry name" value="HAMP"/>
    <property type="match status" value="1"/>
</dbReference>
<dbReference type="InterPro" id="IPR004090">
    <property type="entry name" value="Chemotax_Me-accpt_rcpt"/>
</dbReference>
<dbReference type="Proteomes" id="UP000494205">
    <property type="component" value="Unassembled WGS sequence"/>
</dbReference>
<gene>
    <name evidence="10" type="ORF">C0Z16_27685</name>
    <name evidence="9" type="ORF">LMG27174_05611</name>
</gene>
<dbReference type="PANTHER" id="PTHR43531">
    <property type="entry name" value="PROTEIN ICFG"/>
    <property type="match status" value="1"/>
</dbReference>
<evidence type="ECO:0000313" key="10">
    <source>
        <dbReference type="EMBL" id="PMS26369.1"/>
    </source>
</evidence>
<dbReference type="GO" id="GO:0007165">
    <property type="term" value="P:signal transduction"/>
    <property type="evidence" value="ECO:0007669"/>
    <property type="project" value="UniProtKB-KW"/>
</dbReference>
<dbReference type="SMART" id="SM00283">
    <property type="entry name" value="MA"/>
    <property type="match status" value="1"/>
</dbReference>
<reference evidence="10 11" key="1">
    <citation type="submission" date="2018-01" db="EMBL/GenBank/DDBJ databases">
        <title>Whole genome analyses suggest that Burkholderia sensu lato contains two further novel genera in the rhizoxinica-symbiotica group Mycetohabitans gen. nov., and Trinickia gen. nov.: implications for the evolution of diazotrophy and nodulation in the Burkholderiaceae.</title>
        <authorList>
            <person name="Estrada-de los Santos P."/>
            <person name="Palmer M."/>
            <person name="Chavez-Ramirez B."/>
            <person name="Beukes C."/>
            <person name="Steenkamp E.T."/>
            <person name="Hirsch A.M."/>
            <person name="Manyaka P."/>
            <person name="Maluk M."/>
            <person name="Lafos M."/>
            <person name="Crook M."/>
            <person name="Gross E."/>
            <person name="Simon M.F."/>
            <person name="Bueno dos Reis Junior F."/>
            <person name="Poole P.S."/>
            <person name="Venter S.N."/>
            <person name="James E.K."/>
        </authorList>
    </citation>
    <scope>NUCLEOTIDE SEQUENCE [LARGE SCALE GENOMIC DNA]</scope>
    <source>
        <strain evidence="10 11">WSM 3937</strain>
    </source>
</reference>
<comment type="similarity">
    <text evidence="3">Belongs to the methyl-accepting chemotaxis (MCP) protein family.</text>
</comment>
<evidence type="ECO:0000256" key="3">
    <source>
        <dbReference type="ARBA" id="ARBA00029447"/>
    </source>
</evidence>
<dbReference type="PROSITE" id="PS50111">
    <property type="entry name" value="CHEMOTAXIS_TRANSDUC_2"/>
    <property type="match status" value="1"/>
</dbReference>
<dbReference type="InterPro" id="IPR003660">
    <property type="entry name" value="HAMP_dom"/>
</dbReference>
<dbReference type="SMART" id="SM00304">
    <property type="entry name" value="HAMP"/>
    <property type="match status" value="1"/>
</dbReference>
<keyword evidence="6" id="KW-1133">Transmembrane helix</keyword>
<keyword evidence="11" id="KW-1185">Reference proteome</keyword>
<comment type="subcellular location">
    <subcellularLocation>
        <location evidence="1">Membrane</location>
    </subcellularLocation>
</comment>
<dbReference type="InterPro" id="IPR051310">
    <property type="entry name" value="MCP_chemotaxis"/>
</dbReference>
<dbReference type="Pfam" id="PF00672">
    <property type="entry name" value="HAMP"/>
    <property type="match status" value="1"/>
</dbReference>
<keyword evidence="4" id="KW-0807">Transducer</keyword>
<keyword evidence="6" id="KW-0812">Transmembrane</keyword>
<keyword evidence="2" id="KW-0488">Methylation</keyword>
<feature type="transmembrane region" description="Helical" evidence="6">
    <location>
        <begin position="12"/>
        <end position="31"/>
    </location>
</feature>
<evidence type="ECO:0000313" key="12">
    <source>
        <dbReference type="Proteomes" id="UP000494205"/>
    </source>
</evidence>
<sequence>MKISNLRIGVRLGSAFALMVALLVGTAIVGIGHLESTNTKMDEIVSNRYTLIALSNQIKSNGYKANGILSNLLLSTSPDKAKQYMDDYAAIRKANAQAYAELEKHLTSEDTKALFKQQFDARSAYGASVKTFFDLVSKNQQQDARDVYQGDMARLQEAYYVLVDKMVDVQAERMAHDVADAIAEAHRAKFQMILLALIATLIAIATGIFVTRTITRPINRAVNLAEAVAAGDLTHHLQVETTDEVGRLLTALERMTGNLHGIVAQVRQGTDTISQATREVASGNMDLSSRTEHQASSLEETAAAMEQLTSTVKQNADNAREANQLASNASDVAVKGGNAVTQVVSTMSAINDSSRRIVEIIGVIDGIAFQTNILALNAAVEAARAGEHGRGFAVVASEVRGLAQRSAVAAKEIKELIADSVNQVGTGGKMVEEAGQIIGEVVKSIRHVTEIVAEISSSSKEQSEGIEQINHAITQMDKVTQENAALVEQSAAAAQALQDQAQQLTDTVTTFKLDDDMSKQRSAAREAHAHRTNDMDEAGASGAWLNARMSPH</sequence>
<dbReference type="Gene3D" id="1.10.287.950">
    <property type="entry name" value="Methyl-accepting chemotaxis protein"/>
    <property type="match status" value="1"/>
</dbReference>
<keyword evidence="6" id="KW-0472">Membrane</keyword>
<proteinExistence type="inferred from homology"/>
<feature type="compositionally biased region" description="Basic and acidic residues" evidence="5">
    <location>
        <begin position="515"/>
        <end position="534"/>
    </location>
</feature>
<dbReference type="FunFam" id="1.10.287.950:FF:000001">
    <property type="entry name" value="Methyl-accepting chemotaxis sensory transducer"/>
    <property type="match status" value="1"/>
</dbReference>
<dbReference type="GO" id="GO:0004888">
    <property type="term" value="F:transmembrane signaling receptor activity"/>
    <property type="evidence" value="ECO:0007669"/>
    <property type="project" value="InterPro"/>
</dbReference>
<dbReference type="InterPro" id="IPR004089">
    <property type="entry name" value="MCPsignal_dom"/>
</dbReference>
<dbReference type="CDD" id="cd11386">
    <property type="entry name" value="MCP_signal"/>
    <property type="match status" value="1"/>
</dbReference>
<dbReference type="PANTHER" id="PTHR43531:SF14">
    <property type="entry name" value="METHYL-ACCEPTING CHEMOTAXIS PROTEIN I-RELATED"/>
    <property type="match status" value="1"/>
</dbReference>
<evidence type="ECO:0000256" key="2">
    <source>
        <dbReference type="ARBA" id="ARBA00022481"/>
    </source>
</evidence>